<evidence type="ECO:0000313" key="2">
    <source>
        <dbReference type="EMBL" id="KAI0297598.1"/>
    </source>
</evidence>
<organism evidence="2 3">
    <name type="scientific">Multifurca ochricompacta</name>
    <dbReference type="NCBI Taxonomy" id="376703"/>
    <lineage>
        <taxon>Eukaryota</taxon>
        <taxon>Fungi</taxon>
        <taxon>Dikarya</taxon>
        <taxon>Basidiomycota</taxon>
        <taxon>Agaricomycotina</taxon>
        <taxon>Agaricomycetes</taxon>
        <taxon>Russulales</taxon>
        <taxon>Russulaceae</taxon>
        <taxon>Multifurca</taxon>
    </lineage>
</organism>
<comment type="caution">
    <text evidence="2">The sequence shown here is derived from an EMBL/GenBank/DDBJ whole genome shotgun (WGS) entry which is preliminary data.</text>
</comment>
<name>A0AAD4M170_9AGAM</name>
<protein>
    <submittedName>
        <fullName evidence="2">Uncharacterized protein</fullName>
    </submittedName>
</protein>
<sequence>MTTIVTYQPRPVPAFRPRQHSVCIAYPSSHQIPNPSQPSLSFPSSMDLHPRSYRPNRPPQFSSSNHHHVPHTPPHSHSHHPYYSQQRANMPPAPVPPSYARHVSPPLPSSTYPLVYSPSEHSYQQNMPPLTADIQHEYPFDIGFPTGSSMSMSFADLDLSQTAFLNPGQLPWSETKSDLKLESPPVPQQVFYADPGSYAFYSDSNSGSAAVDAQLFAPQPPQSHPLRKCSPAYLNKSFTLAQQPKLRWRWRGNLICSTQPLPLHLIHYPHPQLPPLFNHPKSCHLHHP</sequence>
<accession>A0AAD4M170</accession>
<dbReference type="AlphaFoldDB" id="A0AAD4M170"/>
<keyword evidence="3" id="KW-1185">Reference proteome</keyword>
<dbReference type="Proteomes" id="UP001203297">
    <property type="component" value="Unassembled WGS sequence"/>
</dbReference>
<evidence type="ECO:0000256" key="1">
    <source>
        <dbReference type="SAM" id="MobiDB-lite"/>
    </source>
</evidence>
<feature type="compositionally biased region" description="Basic residues" evidence="1">
    <location>
        <begin position="65"/>
        <end position="80"/>
    </location>
</feature>
<evidence type="ECO:0000313" key="3">
    <source>
        <dbReference type="Proteomes" id="UP001203297"/>
    </source>
</evidence>
<proteinExistence type="predicted"/>
<reference evidence="2" key="1">
    <citation type="journal article" date="2022" name="New Phytol.">
        <title>Evolutionary transition to the ectomycorrhizal habit in the genomes of a hyperdiverse lineage of mushroom-forming fungi.</title>
        <authorList>
            <person name="Looney B."/>
            <person name="Miyauchi S."/>
            <person name="Morin E."/>
            <person name="Drula E."/>
            <person name="Courty P.E."/>
            <person name="Kohler A."/>
            <person name="Kuo A."/>
            <person name="LaButti K."/>
            <person name="Pangilinan J."/>
            <person name="Lipzen A."/>
            <person name="Riley R."/>
            <person name="Andreopoulos W."/>
            <person name="He G."/>
            <person name="Johnson J."/>
            <person name="Nolan M."/>
            <person name="Tritt A."/>
            <person name="Barry K.W."/>
            <person name="Grigoriev I.V."/>
            <person name="Nagy L.G."/>
            <person name="Hibbett D."/>
            <person name="Henrissat B."/>
            <person name="Matheny P.B."/>
            <person name="Labbe J."/>
            <person name="Martin F.M."/>
        </authorList>
    </citation>
    <scope>NUCLEOTIDE SEQUENCE</scope>
    <source>
        <strain evidence="2">BPL690</strain>
    </source>
</reference>
<feature type="region of interest" description="Disordered" evidence="1">
    <location>
        <begin position="27"/>
        <end position="100"/>
    </location>
</feature>
<gene>
    <name evidence="2" type="ORF">B0F90DRAFT_881739</name>
</gene>
<feature type="compositionally biased region" description="Polar residues" evidence="1">
    <location>
        <begin position="28"/>
        <end position="44"/>
    </location>
</feature>
<dbReference type="EMBL" id="WTXG01000035">
    <property type="protein sequence ID" value="KAI0297598.1"/>
    <property type="molecule type" value="Genomic_DNA"/>
</dbReference>